<evidence type="ECO:0000313" key="3">
    <source>
        <dbReference type="Proteomes" id="UP001499994"/>
    </source>
</evidence>
<dbReference type="EMBL" id="BAABDG010000007">
    <property type="protein sequence ID" value="GAA3904125.1"/>
    <property type="molecule type" value="Genomic_DNA"/>
</dbReference>
<sequence>MTVAITGMGGAGASPVGGTGIIRRVTAIIMRRRHVSITCRRHRRHVDGVIARRIGIITTTIITTIATIAVARRGGNELDAH</sequence>
<accession>A0ABP7LMZ3</accession>
<protein>
    <submittedName>
        <fullName evidence="2">Uncharacterized protein</fullName>
    </submittedName>
</protein>
<reference evidence="3" key="1">
    <citation type="journal article" date="2019" name="Int. J. Syst. Evol. Microbiol.">
        <title>The Global Catalogue of Microorganisms (GCM) 10K type strain sequencing project: providing services to taxonomists for standard genome sequencing and annotation.</title>
        <authorList>
            <consortium name="The Broad Institute Genomics Platform"/>
            <consortium name="The Broad Institute Genome Sequencing Center for Infectious Disease"/>
            <person name="Wu L."/>
            <person name="Ma J."/>
        </authorList>
    </citation>
    <scope>NUCLEOTIDE SEQUENCE [LARGE SCALE GENOMIC DNA]</scope>
    <source>
        <strain evidence="3">JCM 17201</strain>
    </source>
</reference>
<keyword evidence="3" id="KW-1185">Reference proteome</keyword>
<keyword evidence="1" id="KW-0812">Transmembrane</keyword>
<evidence type="ECO:0000313" key="2">
    <source>
        <dbReference type="EMBL" id="GAA3904125.1"/>
    </source>
</evidence>
<dbReference type="Proteomes" id="UP001499994">
    <property type="component" value="Unassembled WGS sequence"/>
</dbReference>
<gene>
    <name evidence="2" type="ORF">GCM10022405_31690</name>
</gene>
<feature type="transmembrane region" description="Helical" evidence="1">
    <location>
        <begin position="50"/>
        <end position="71"/>
    </location>
</feature>
<evidence type="ECO:0000256" key="1">
    <source>
        <dbReference type="SAM" id="Phobius"/>
    </source>
</evidence>
<keyword evidence="1" id="KW-0472">Membrane</keyword>
<proteinExistence type="predicted"/>
<comment type="caution">
    <text evidence="2">The sequence shown here is derived from an EMBL/GenBank/DDBJ whole genome shotgun (WGS) entry which is preliminary data.</text>
</comment>
<keyword evidence="1" id="KW-1133">Transmembrane helix</keyword>
<name>A0ABP7LMZ3_9GAMM</name>
<organism evidence="2 3">
    <name type="scientific">Gibbsiella dentisursi</name>
    <dbReference type="NCBI Taxonomy" id="796890"/>
    <lineage>
        <taxon>Bacteria</taxon>
        <taxon>Pseudomonadati</taxon>
        <taxon>Pseudomonadota</taxon>
        <taxon>Gammaproteobacteria</taxon>
        <taxon>Enterobacterales</taxon>
        <taxon>Yersiniaceae</taxon>
        <taxon>Gibbsiella</taxon>
    </lineage>
</organism>